<keyword evidence="3 6" id="KW-0133">Cell shape</keyword>
<dbReference type="RefSeq" id="WP_122197226.1">
    <property type="nucleotide sequence ID" value="NZ_JBHSKC010000021.1"/>
</dbReference>
<feature type="compositionally biased region" description="Basic residues" evidence="7">
    <location>
        <begin position="122"/>
        <end position="132"/>
    </location>
</feature>
<evidence type="ECO:0000256" key="2">
    <source>
        <dbReference type="ARBA" id="ARBA00022679"/>
    </source>
</evidence>
<proteinExistence type="predicted"/>
<dbReference type="GO" id="GO:0018104">
    <property type="term" value="P:peptidoglycan-protein cross-linking"/>
    <property type="evidence" value="ECO:0007669"/>
    <property type="project" value="TreeGrafter"/>
</dbReference>
<feature type="signal peptide" evidence="8">
    <location>
        <begin position="1"/>
        <end position="22"/>
    </location>
</feature>
<dbReference type="GO" id="GO:0005576">
    <property type="term" value="C:extracellular region"/>
    <property type="evidence" value="ECO:0007669"/>
    <property type="project" value="TreeGrafter"/>
</dbReference>
<evidence type="ECO:0000259" key="9">
    <source>
        <dbReference type="PROSITE" id="PS52029"/>
    </source>
</evidence>
<evidence type="ECO:0000256" key="8">
    <source>
        <dbReference type="SAM" id="SignalP"/>
    </source>
</evidence>
<dbReference type="InterPro" id="IPR036365">
    <property type="entry name" value="PGBD-like_sf"/>
</dbReference>
<feature type="chain" id="PRO_5018110722" evidence="8">
    <location>
        <begin position="23"/>
        <end position="323"/>
    </location>
</feature>
<accession>A0A3M2LSI3</accession>
<keyword evidence="5 6" id="KW-0961">Cell wall biogenesis/degradation</keyword>
<feature type="compositionally biased region" description="Low complexity" evidence="7">
    <location>
        <begin position="112"/>
        <end position="121"/>
    </location>
</feature>
<keyword evidence="11" id="KW-1185">Reference proteome</keyword>
<dbReference type="OrthoDB" id="9810670at2"/>
<dbReference type="InterPro" id="IPR038063">
    <property type="entry name" value="Transpep_catalytic_dom"/>
</dbReference>
<evidence type="ECO:0000256" key="3">
    <source>
        <dbReference type="ARBA" id="ARBA00022960"/>
    </source>
</evidence>
<dbReference type="SUPFAM" id="SSF141523">
    <property type="entry name" value="L,D-transpeptidase catalytic domain-like"/>
    <property type="match status" value="1"/>
</dbReference>
<dbReference type="InterPro" id="IPR050979">
    <property type="entry name" value="LD-transpeptidase"/>
</dbReference>
<keyword evidence="8" id="KW-0732">Signal</keyword>
<dbReference type="Proteomes" id="UP000282674">
    <property type="component" value="Unassembled WGS sequence"/>
</dbReference>
<comment type="pathway">
    <text evidence="1 6">Cell wall biogenesis; peptidoglycan biosynthesis.</text>
</comment>
<dbReference type="GO" id="GO:0071972">
    <property type="term" value="F:peptidoglycan L,D-transpeptidase activity"/>
    <property type="evidence" value="ECO:0007669"/>
    <property type="project" value="TreeGrafter"/>
</dbReference>
<dbReference type="GO" id="GO:0071555">
    <property type="term" value="P:cell wall organization"/>
    <property type="evidence" value="ECO:0007669"/>
    <property type="project" value="UniProtKB-UniRule"/>
</dbReference>
<dbReference type="Pfam" id="PF03734">
    <property type="entry name" value="YkuD"/>
    <property type="match status" value="1"/>
</dbReference>
<dbReference type="Pfam" id="PF01471">
    <property type="entry name" value="PG_binding_1"/>
    <property type="match status" value="1"/>
</dbReference>
<evidence type="ECO:0000313" key="11">
    <source>
        <dbReference type="Proteomes" id="UP000282674"/>
    </source>
</evidence>
<feature type="domain" description="L,D-TPase catalytic" evidence="9">
    <location>
        <begin position="206"/>
        <end position="323"/>
    </location>
</feature>
<evidence type="ECO:0000256" key="7">
    <source>
        <dbReference type="SAM" id="MobiDB-lite"/>
    </source>
</evidence>
<reference evidence="10 11" key="1">
    <citation type="submission" date="2018-10" db="EMBL/GenBank/DDBJ databases">
        <title>Isolation from soil.</title>
        <authorList>
            <person name="Hu J."/>
        </authorList>
    </citation>
    <scope>NUCLEOTIDE SEQUENCE [LARGE SCALE GENOMIC DNA]</scope>
    <source>
        <strain evidence="10 11">NEAU-Ht49</strain>
    </source>
</reference>
<dbReference type="Gene3D" id="2.40.440.10">
    <property type="entry name" value="L,D-transpeptidase catalytic domain-like"/>
    <property type="match status" value="1"/>
</dbReference>
<evidence type="ECO:0000313" key="10">
    <source>
        <dbReference type="EMBL" id="RMI40357.1"/>
    </source>
</evidence>
<dbReference type="Gene3D" id="1.10.101.10">
    <property type="entry name" value="PGBD-like superfamily/PGBD"/>
    <property type="match status" value="1"/>
</dbReference>
<evidence type="ECO:0000256" key="1">
    <source>
        <dbReference type="ARBA" id="ARBA00004752"/>
    </source>
</evidence>
<dbReference type="PROSITE" id="PS52029">
    <property type="entry name" value="LD_TPASE"/>
    <property type="match status" value="1"/>
</dbReference>
<dbReference type="InterPro" id="IPR002477">
    <property type="entry name" value="Peptidoglycan-bd-like"/>
</dbReference>
<feature type="region of interest" description="Disordered" evidence="7">
    <location>
        <begin position="68"/>
        <end position="133"/>
    </location>
</feature>
<dbReference type="AlphaFoldDB" id="A0A3M2LSI3"/>
<protein>
    <submittedName>
        <fullName evidence="10">Murein L,D-transpeptidase</fullName>
    </submittedName>
</protein>
<dbReference type="CDD" id="cd16913">
    <property type="entry name" value="YkuD_like"/>
    <property type="match status" value="1"/>
</dbReference>
<dbReference type="SUPFAM" id="SSF47090">
    <property type="entry name" value="PGBD-like"/>
    <property type="match status" value="1"/>
</dbReference>
<dbReference type="EMBL" id="RFFG01000055">
    <property type="protein sequence ID" value="RMI40357.1"/>
    <property type="molecule type" value="Genomic_DNA"/>
</dbReference>
<evidence type="ECO:0000256" key="4">
    <source>
        <dbReference type="ARBA" id="ARBA00022984"/>
    </source>
</evidence>
<organism evidence="10 11">
    <name type="scientific">Actinomadura harenae</name>
    <dbReference type="NCBI Taxonomy" id="2483351"/>
    <lineage>
        <taxon>Bacteria</taxon>
        <taxon>Bacillati</taxon>
        <taxon>Actinomycetota</taxon>
        <taxon>Actinomycetes</taxon>
        <taxon>Streptosporangiales</taxon>
        <taxon>Thermomonosporaceae</taxon>
        <taxon>Actinomadura</taxon>
    </lineage>
</organism>
<feature type="active site" description="Proton donor/acceptor" evidence="6">
    <location>
        <position position="285"/>
    </location>
</feature>
<keyword evidence="2" id="KW-0808">Transferase</keyword>
<gene>
    <name evidence="10" type="ORF">EBO15_26860</name>
</gene>
<dbReference type="UniPathway" id="UPA00219"/>
<dbReference type="InterPro" id="IPR005490">
    <property type="entry name" value="LD_TPept_cat_dom"/>
</dbReference>
<dbReference type="InterPro" id="IPR036366">
    <property type="entry name" value="PGBDSf"/>
</dbReference>
<feature type="active site" description="Nucleophile" evidence="6">
    <location>
        <position position="299"/>
    </location>
</feature>
<dbReference type="GO" id="GO:0008360">
    <property type="term" value="P:regulation of cell shape"/>
    <property type="evidence" value="ECO:0007669"/>
    <property type="project" value="UniProtKB-UniRule"/>
</dbReference>
<comment type="caution">
    <text evidence="10">The sequence shown here is derived from an EMBL/GenBank/DDBJ whole genome shotgun (WGS) entry which is preliminary data.</text>
</comment>
<dbReference type="PANTHER" id="PTHR30582:SF2">
    <property type="entry name" value="L,D-TRANSPEPTIDASE YCIB-RELATED"/>
    <property type="match status" value="1"/>
</dbReference>
<evidence type="ECO:0000256" key="6">
    <source>
        <dbReference type="PROSITE-ProRule" id="PRU01373"/>
    </source>
</evidence>
<name>A0A3M2LSI3_9ACTN</name>
<dbReference type="GO" id="GO:0016740">
    <property type="term" value="F:transferase activity"/>
    <property type="evidence" value="ECO:0007669"/>
    <property type="project" value="UniProtKB-KW"/>
</dbReference>
<dbReference type="PANTHER" id="PTHR30582">
    <property type="entry name" value="L,D-TRANSPEPTIDASE"/>
    <property type="match status" value="1"/>
</dbReference>
<keyword evidence="4 6" id="KW-0573">Peptidoglycan synthesis</keyword>
<sequence length="323" mass="34770">MLAGLALAATSAFAVSSVPVHAAAAAPVSAEPARAVRAVHAVRADPFPGDYEEFPWFDPAGAFGPSFMGTNGASGAAKGRPDGPADPESAGRPGSAAVHAAQPIRPAAKPQGRPAAEPKGRPAARPRAHRPAGKAVDLRAVQLRLKKLHYVPGPANGAYTEFTKDAVWAFQKVNGMAPTGRLSRRFMHALAHPRRPRRLTADRTRNHVDIDVRHQVLTVYRGGRIRMISHISTGSGRHYCEKGHCGIAHTPIGDFRVTHRVNGWQRSPLGYMYRPLYFHLGYAMHGSLAVPNRRASHGCIRLPMNAGDALPHMVRNGEPVHVH</sequence>
<evidence type="ECO:0000256" key="5">
    <source>
        <dbReference type="ARBA" id="ARBA00023316"/>
    </source>
</evidence>